<dbReference type="NCBIfam" id="TIGR01682">
    <property type="entry name" value="moaD"/>
    <property type="match status" value="1"/>
</dbReference>
<dbReference type="InterPro" id="IPR003749">
    <property type="entry name" value="ThiS/MoaD-like"/>
</dbReference>
<keyword evidence="1" id="KW-0547">Nucleotide-binding</keyword>
<evidence type="ECO:0000256" key="3">
    <source>
        <dbReference type="ARBA" id="ARBA00024247"/>
    </source>
</evidence>
<sequence>MKVLYFALLRERIGVPEETVSPPAEVRTVAELVTWLRGRSEQHDAALANPAMVRVAVNQDYAQPGDAVRPGDEIAFFPPVTGG</sequence>
<protein>
    <recommendedName>
        <fullName evidence="3">Molybdopterin synthase sulfur carrier subunit</fullName>
    </recommendedName>
</protein>
<dbReference type="Proteomes" id="UP000317496">
    <property type="component" value="Chromosome"/>
</dbReference>
<keyword evidence="5" id="KW-1185">Reference proteome</keyword>
<name>A0A516H3G0_9PROT</name>
<gene>
    <name evidence="4" type="primary">moaD</name>
    <name evidence="4" type="ORF">FNB15_12990</name>
</gene>
<dbReference type="GO" id="GO:1990133">
    <property type="term" value="C:molybdopterin adenylyltransferase complex"/>
    <property type="evidence" value="ECO:0007669"/>
    <property type="project" value="TreeGrafter"/>
</dbReference>
<dbReference type="EMBL" id="CP041636">
    <property type="protein sequence ID" value="QDO98130.1"/>
    <property type="molecule type" value="Genomic_DNA"/>
</dbReference>
<dbReference type="GO" id="GO:0000166">
    <property type="term" value="F:nucleotide binding"/>
    <property type="evidence" value="ECO:0007669"/>
    <property type="project" value="UniProtKB-KW"/>
</dbReference>
<evidence type="ECO:0000256" key="1">
    <source>
        <dbReference type="ARBA" id="ARBA00022741"/>
    </source>
</evidence>
<dbReference type="OrthoDB" id="9800712at2"/>
<dbReference type="PANTHER" id="PTHR33359">
    <property type="entry name" value="MOLYBDOPTERIN SYNTHASE SULFUR CARRIER SUBUNIT"/>
    <property type="match status" value="1"/>
</dbReference>
<accession>A0A516H3G0</accession>
<evidence type="ECO:0000313" key="5">
    <source>
        <dbReference type="Proteomes" id="UP000317496"/>
    </source>
</evidence>
<dbReference type="Gene3D" id="3.10.20.30">
    <property type="match status" value="1"/>
</dbReference>
<organism evidence="4 5">
    <name type="scientific">Ferrovibrio terrae</name>
    <dbReference type="NCBI Taxonomy" id="2594003"/>
    <lineage>
        <taxon>Bacteria</taxon>
        <taxon>Pseudomonadati</taxon>
        <taxon>Pseudomonadota</taxon>
        <taxon>Alphaproteobacteria</taxon>
        <taxon>Rhodospirillales</taxon>
        <taxon>Rhodospirillaceae</taxon>
        <taxon>Ferrovibrio</taxon>
    </lineage>
</organism>
<dbReference type="InterPro" id="IPR044672">
    <property type="entry name" value="MOCS2A"/>
</dbReference>
<dbReference type="KEGG" id="fer:FNB15_12990"/>
<evidence type="ECO:0000256" key="2">
    <source>
        <dbReference type="ARBA" id="ARBA00024200"/>
    </source>
</evidence>
<proteinExistence type="inferred from homology"/>
<dbReference type="PANTHER" id="PTHR33359:SF1">
    <property type="entry name" value="MOLYBDOPTERIN SYNTHASE SULFUR CARRIER SUBUNIT"/>
    <property type="match status" value="1"/>
</dbReference>
<dbReference type="InterPro" id="IPR016155">
    <property type="entry name" value="Mopterin_synth/thiamin_S_b"/>
</dbReference>
<evidence type="ECO:0000313" key="4">
    <source>
        <dbReference type="EMBL" id="QDO98130.1"/>
    </source>
</evidence>
<reference evidence="4 5" key="1">
    <citation type="submission" date="2019-07" db="EMBL/GenBank/DDBJ databases">
        <title>Genome sequencing for Ferrovibrio sp. K5.</title>
        <authorList>
            <person name="Park S.-J."/>
        </authorList>
    </citation>
    <scope>NUCLEOTIDE SEQUENCE [LARGE SCALE GENOMIC DNA]</scope>
    <source>
        <strain evidence="4 5">K5</strain>
    </source>
</reference>
<dbReference type="InterPro" id="IPR012675">
    <property type="entry name" value="Beta-grasp_dom_sf"/>
</dbReference>
<comment type="similarity">
    <text evidence="2">Belongs to the MoaD family.</text>
</comment>
<dbReference type="GO" id="GO:0006777">
    <property type="term" value="P:Mo-molybdopterin cofactor biosynthetic process"/>
    <property type="evidence" value="ECO:0007669"/>
    <property type="project" value="InterPro"/>
</dbReference>
<dbReference type="RefSeq" id="WP_144069111.1">
    <property type="nucleotide sequence ID" value="NZ_CP041636.1"/>
</dbReference>
<dbReference type="Pfam" id="PF02597">
    <property type="entry name" value="ThiS"/>
    <property type="match status" value="1"/>
</dbReference>
<dbReference type="SUPFAM" id="SSF54285">
    <property type="entry name" value="MoaD/ThiS"/>
    <property type="match status" value="1"/>
</dbReference>
<dbReference type="AlphaFoldDB" id="A0A516H3G0"/>
<dbReference type="CDD" id="cd00754">
    <property type="entry name" value="Ubl_MoaD"/>
    <property type="match status" value="1"/>
</dbReference>